<accession>A0A446BAT6</accession>
<evidence type="ECO:0000313" key="3">
    <source>
        <dbReference type="Proteomes" id="UP000289323"/>
    </source>
</evidence>
<gene>
    <name evidence="2" type="ORF">TT172_LOCUS2024</name>
</gene>
<feature type="compositionally biased region" description="Polar residues" evidence="1">
    <location>
        <begin position="481"/>
        <end position="495"/>
    </location>
</feature>
<evidence type="ECO:0000256" key="1">
    <source>
        <dbReference type="SAM" id="MobiDB-lite"/>
    </source>
</evidence>
<organism evidence="2 3">
    <name type="scientific">Thermothielavioides terrestris</name>
    <dbReference type="NCBI Taxonomy" id="2587410"/>
    <lineage>
        <taxon>Eukaryota</taxon>
        <taxon>Fungi</taxon>
        <taxon>Dikarya</taxon>
        <taxon>Ascomycota</taxon>
        <taxon>Pezizomycotina</taxon>
        <taxon>Sordariomycetes</taxon>
        <taxon>Sordariomycetidae</taxon>
        <taxon>Sordariales</taxon>
        <taxon>Chaetomiaceae</taxon>
        <taxon>Thermothielavioides</taxon>
    </lineage>
</organism>
<reference evidence="2 3" key="1">
    <citation type="submission" date="2018-04" db="EMBL/GenBank/DDBJ databases">
        <authorList>
            <person name="Huttner S."/>
            <person name="Dainat J."/>
        </authorList>
    </citation>
    <scope>NUCLEOTIDE SEQUENCE [LARGE SCALE GENOMIC DNA]</scope>
</reference>
<feature type="region of interest" description="Disordered" evidence="1">
    <location>
        <begin position="535"/>
        <end position="556"/>
    </location>
</feature>
<dbReference type="Proteomes" id="UP000289323">
    <property type="component" value="Unassembled WGS sequence"/>
</dbReference>
<name>A0A446BAT6_9PEZI</name>
<dbReference type="EMBL" id="OUUZ01000001">
    <property type="protein sequence ID" value="SPQ19605.1"/>
    <property type="molecule type" value="Genomic_DNA"/>
</dbReference>
<sequence>MGNAQSIEAPRRTRASQKLSKPKTGNHATAGLLSPSSFSYSSRRLSSAQLPNPPAAPSLPVVSTPTTSSAVEGSGAFVRRADSGASLHSSPSLPRESRRRSLFRSRSSRAVADSLEPSHNAAASGAWIVDRFTRTNSMTYESAIAHYGHVGPDNWPFEPGSRTSWNYNLSSYEAKRLLNLYEQPGLERVAAMAENKMTVITETTWKSSNPAQPPSALITRTSSDASLCMPVRRRSIVQTPGVATRSNSVRDLPPLPQLNFRHSHPPTPSLSRQPSVESYRSGIRSMPPPIQDPDAQPRAVTPCEDKYLSIGAFKLGSLRITNGSPSTVTSENQRSQKEERSSAGNDAPQDGYFSGAQGRETCVTSTAATRDLPQSPPFLPEISRSPPWSPIQSDLASPSLQTTSKVTALEDKLFDDEAQPEYSSPEVLDIRLDPNAKPLRPPLERDTGSTITRTDNSRDSIQSYAAMQTLASKTSVDSLRSYASSQPGVGNSSVHSRLPSVVSMDPRRLQSFRQRHSPQSPPYDSPNWEVQTENGMVRSRSQTSAASGSRRNSISSVHSEGIYRPVSIQEWQFRAAQQQPLRHRASYDGYSYQQRFPQRGYPPSMSNGYTAPVKPAYDPRSRRQLDAAATWSRSQVDAAAGQWYQDGRLPPYAPVPRGHYRNRSVGAWSVYGVNPPYRVLHSYNSPAYRNVPIWG</sequence>
<feature type="region of interest" description="Disordered" evidence="1">
    <location>
        <begin position="481"/>
        <end position="501"/>
    </location>
</feature>
<feature type="compositionally biased region" description="Low complexity" evidence="1">
    <location>
        <begin position="58"/>
        <end position="69"/>
    </location>
</feature>
<feature type="compositionally biased region" description="Polar residues" evidence="1">
    <location>
        <begin position="390"/>
        <end position="402"/>
    </location>
</feature>
<feature type="region of interest" description="Disordered" evidence="1">
    <location>
        <begin position="432"/>
        <end position="459"/>
    </location>
</feature>
<feature type="region of interest" description="Disordered" evidence="1">
    <location>
        <begin position="81"/>
        <end position="104"/>
    </location>
</feature>
<feature type="region of interest" description="Disordered" evidence="1">
    <location>
        <begin position="1"/>
        <end position="69"/>
    </location>
</feature>
<protein>
    <submittedName>
        <fullName evidence="2">7f6b3818-494f-49ec-b553-0b71eea472bb</fullName>
    </submittedName>
</protein>
<evidence type="ECO:0000313" key="2">
    <source>
        <dbReference type="EMBL" id="SPQ19605.1"/>
    </source>
</evidence>
<feature type="region of interest" description="Disordered" evidence="1">
    <location>
        <begin position="238"/>
        <end position="300"/>
    </location>
</feature>
<dbReference type="AlphaFoldDB" id="A0A446BAT6"/>
<feature type="compositionally biased region" description="Polar residues" evidence="1">
    <location>
        <begin position="269"/>
        <end position="278"/>
    </location>
</feature>
<proteinExistence type="predicted"/>
<feature type="compositionally biased region" description="Polar residues" evidence="1">
    <location>
        <begin position="448"/>
        <end position="459"/>
    </location>
</feature>
<feature type="compositionally biased region" description="Polar residues" evidence="1">
    <location>
        <begin position="319"/>
        <end position="333"/>
    </location>
</feature>
<feature type="region of interest" description="Disordered" evidence="1">
    <location>
        <begin position="319"/>
        <end position="356"/>
    </location>
</feature>
<feature type="compositionally biased region" description="Low complexity" evidence="1">
    <location>
        <begin position="32"/>
        <end position="47"/>
    </location>
</feature>
<feature type="region of interest" description="Disordered" evidence="1">
    <location>
        <begin position="369"/>
        <end position="402"/>
    </location>
</feature>